<accession>A0A5C3Q9D5</accession>
<dbReference type="GO" id="GO:0005762">
    <property type="term" value="C:mitochondrial large ribosomal subunit"/>
    <property type="evidence" value="ECO:0007669"/>
    <property type="project" value="TreeGrafter"/>
</dbReference>
<dbReference type="SUPFAM" id="SSF110916">
    <property type="entry name" value="Peptidyl-tRNA hydrolase domain-like"/>
    <property type="match status" value="1"/>
</dbReference>
<dbReference type="InterPro" id="IPR000352">
    <property type="entry name" value="Pep_chain_release_fac_I"/>
</dbReference>
<reference evidence="3 4" key="1">
    <citation type="journal article" date="2019" name="Nat. Ecol. Evol.">
        <title>Megaphylogeny resolves global patterns of mushroom evolution.</title>
        <authorList>
            <person name="Varga T."/>
            <person name="Krizsan K."/>
            <person name="Foldi C."/>
            <person name="Dima B."/>
            <person name="Sanchez-Garcia M."/>
            <person name="Sanchez-Ramirez S."/>
            <person name="Szollosi G.J."/>
            <person name="Szarkandi J.G."/>
            <person name="Papp V."/>
            <person name="Albert L."/>
            <person name="Andreopoulos W."/>
            <person name="Angelini C."/>
            <person name="Antonin V."/>
            <person name="Barry K.W."/>
            <person name="Bougher N.L."/>
            <person name="Buchanan P."/>
            <person name="Buyck B."/>
            <person name="Bense V."/>
            <person name="Catcheside P."/>
            <person name="Chovatia M."/>
            <person name="Cooper J."/>
            <person name="Damon W."/>
            <person name="Desjardin D."/>
            <person name="Finy P."/>
            <person name="Geml J."/>
            <person name="Haridas S."/>
            <person name="Hughes K."/>
            <person name="Justo A."/>
            <person name="Karasinski D."/>
            <person name="Kautmanova I."/>
            <person name="Kiss B."/>
            <person name="Kocsube S."/>
            <person name="Kotiranta H."/>
            <person name="LaButti K.M."/>
            <person name="Lechner B.E."/>
            <person name="Liimatainen K."/>
            <person name="Lipzen A."/>
            <person name="Lukacs Z."/>
            <person name="Mihaltcheva S."/>
            <person name="Morgado L.N."/>
            <person name="Niskanen T."/>
            <person name="Noordeloos M.E."/>
            <person name="Ohm R.A."/>
            <person name="Ortiz-Santana B."/>
            <person name="Ovrebo C."/>
            <person name="Racz N."/>
            <person name="Riley R."/>
            <person name="Savchenko A."/>
            <person name="Shiryaev A."/>
            <person name="Soop K."/>
            <person name="Spirin V."/>
            <person name="Szebenyi C."/>
            <person name="Tomsovsky M."/>
            <person name="Tulloss R.E."/>
            <person name="Uehling J."/>
            <person name="Grigoriev I.V."/>
            <person name="Vagvolgyi C."/>
            <person name="Papp T."/>
            <person name="Martin F.M."/>
            <person name="Miettinen O."/>
            <person name="Hibbett D.S."/>
            <person name="Nagy L.G."/>
        </authorList>
    </citation>
    <scope>NUCLEOTIDE SEQUENCE [LARGE SCALE GENOMIC DNA]</scope>
    <source>
        <strain evidence="3 4">CBS 309.79</strain>
    </source>
</reference>
<keyword evidence="4" id="KW-1185">Reference proteome</keyword>
<dbReference type="Pfam" id="PF00472">
    <property type="entry name" value="RF-1"/>
    <property type="match status" value="1"/>
</dbReference>
<gene>
    <name evidence="3" type="ORF">BDV98DRAFT_553024</name>
</gene>
<dbReference type="PANTHER" id="PTHR11075">
    <property type="entry name" value="PEPTIDE CHAIN RELEASE FACTOR"/>
    <property type="match status" value="1"/>
</dbReference>
<evidence type="ECO:0000313" key="3">
    <source>
        <dbReference type="EMBL" id="TFK98186.1"/>
    </source>
</evidence>
<feature type="region of interest" description="Disordered" evidence="1">
    <location>
        <begin position="24"/>
        <end position="43"/>
    </location>
</feature>
<dbReference type="InterPro" id="IPR052104">
    <property type="entry name" value="Mito_Release_Factor_mL62"/>
</dbReference>
<evidence type="ECO:0000256" key="1">
    <source>
        <dbReference type="SAM" id="MobiDB-lite"/>
    </source>
</evidence>
<dbReference type="GO" id="GO:0070126">
    <property type="term" value="P:mitochondrial translational termination"/>
    <property type="evidence" value="ECO:0007669"/>
    <property type="project" value="TreeGrafter"/>
</dbReference>
<dbReference type="Proteomes" id="UP000305067">
    <property type="component" value="Unassembled WGS sequence"/>
</dbReference>
<dbReference type="AlphaFoldDB" id="A0A5C3Q9D5"/>
<dbReference type="Gene3D" id="3.30.160.20">
    <property type="match status" value="1"/>
</dbReference>
<name>A0A5C3Q9D5_9AGAR</name>
<dbReference type="EMBL" id="ML178841">
    <property type="protein sequence ID" value="TFK98186.1"/>
    <property type="molecule type" value="Genomic_DNA"/>
</dbReference>
<dbReference type="STRING" id="1884261.A0A5C3Q9D5"/>
<feature type="domain" description="Prokaryotic-type class I peptide chain release factors" evidence="2">
    <location>
        <begin position="58"/>
        <end position="189"/>
    </location>
</feature>
<dbReference type="GO" id="GO:0004045">
    <property type="term" value="F:peptidyl-tRNA hydrolase activity"/>
    <property type="evidence" value="ECO:0007669"/>
    <property type="project" value="TreeGrafter"/>
</dbReference>
<feature type="compositionally biased region" description="Basic and acidic residues" evidence="1">
    <location>
        <begin position="181"/>
        <end position="194"/>
    </location>
</feature>
<evidence type="ECO:0000313" key="4">
    <source>
        <dbReference type="Proteomes" id="UP000305067"/>
    </source>
</evidence>
<organism evidence="3 4">
    <name type="scientific">Pterulicium gracile</name>
    <dbReference type="NCBI Taxonomy" id="1884261"/>
    <lineage>
        <taxon>Eukaryota</taxon>
        <taxon>Fungi</taxon>
        <taxon>Dikarya</taxon>
        <taxon>Basidiomycota</taxon>
        <taxon>Agaricomycotina</taxon>
        <taxon>Agaricomycetes</taxon>
        <taxon>Agaricomycetidae</taxon>
        <taxon>Agaricales</taxon>
        <taxon>Pleurotineae</taxon>
        <taxon>Pterulaceae</taxon>
        <taxon>Pterulicium</taxon>
    </lineage>
</organism>
<dbReference type="GO" id="GO:0016150">
    <property type="term" value="F:translation release factor activity, codon nonspecific"/>
    <property type="evidence" value="ECO:0007669"/>
    <property type="project" value="TreeGrafter"/>
</dbReference>
<protein>
    <submittedName>
        <fullName evidence="3">RF-1 domain-containing protein</fullName>
    </submittedName>
</protein>
<dbReference type="OrthoDB" id="270639at2759"/>
<dbReference type="PANTHER" id="PTHR11075:SF54">
    <property type="entry name" value="LARGE RIBOSOMAL SUBUNIT PROTEIN ML62"/>
    <property type="match status" value="1"/>
</dbReference>
<proteinExistence type="predicted"/>
<feature type="region of interest" description="Disordered" evidence="1">
    <location>
        <begin position="175"/>
        <end position="194"/>
    </location>
</feature>
<sequence length="194" mass="22281">MFLTSRGHNNHLGQLRAWTQQGHRWLSGSPPTPPHLRSLDNPEQTNEARAWLERFRSFEISRDLVDCTFARSSGPGGQNVNKVNTKAVVRLNLDAEWIPLWAKHILMDDSHYVKSSRTLLVTSTEHRSQAQNLSEALEKLHTLISTAASFHIKNETTEEQRKHVMDLVNADKARKKVMKTKRSEVKRERGNKDL</sequence>
<evidence type="ECO:0000259" key="2">
    <source>
        <dbReference type="Pfam" id="PF00472"/>
    </source>
</evidence>